<dbReference type="VEuPathDB" id="VectorBase:GPAI001573"/>
<reference evidence="2" key="1">
    <citation type="submission" date="2014-03" db="EMBL/GenBank/DDBJ databases">
        <authorList>
            <person name="Aksoy S."/>
            <person name="Warren W."/>
            <person name="Wilson R.K."/>
        </authorList>
    </citation>
    <scope>NUCLEOTIDE SEQUENCE [LARGE SCALE GENOMIC DNA]</scope>
    <source>
        <strain evidence="2">IAEA</strain>
    </source>
</reference>
<reference evidence="1" key="2">
    <citation type="submission" date="2020-05" db="UniProtKB">
        <authorList>
            <consortium name="EnsemblMetazoa"/>
        </authorList>
    </citation>
    <scope>IDENTIFICATION</scope>
    <source>
        <strain evidence="1">IAEA</strain>
    </source>
</reference>
<organism evidence="1 2">
    <name type="scientific">Glossina pallidipes</name>
    <name type="common">Tsetse fly</name>
    <dbReference type="NCBI Taxonomy" id="7398"/>
    <lineage>
        <taxon>Eukaryota</taxon>
        <taxon>Metazoa</taxon>
        <taxon>Ecdysozoa</taxon>
        <taxon>Arthropoda</taxon>
        <taxon>Hexapoda</taxon>
        <taxon>Insecta</taxon>
        <taxon>Pterygota</taxon>
        <taxon>Neoptera</taxon>
        <taxon>Endopterygota</taxon>
        <taxon>Diptera</taxon>
        <taxon>Brachycera</taxon>
        <taxon>Muscomorpha</taxon>
        <taxon>Hippoboscoidea</taxon>
        <taxon>Glossinidae</taxon>
        <taxon>Glossina</taxon>
    </lineage>
</organism>
<protein>
    <submittedName>
        <fullName evidence="1">Uncharacterized protein</fullName>
    </submittedName>
</protein>
<name>A0A1A9Z2B0_GLOPL</name>
<evidence type="ECO:0000313" key="2">
    <source>
        <dbReference type="Proteomes" id="UP000092445"/>
    </source>
</evidence>
<sequence length="118" mass="13760">MAFSQCIPCQKLKIHRHVKSTVRKFLFPNEDSNMVNFPYHPRAKGTVQRFNRHSKPTITAMDNATKKFDKLPFAVHSTYTRDLSACTVKVPSIVMISVLQFLQTQAWMLCDHYVNWED</sequence>
<evidence type="ECO:0000313" key="1">
    <source>
        <dbReference type="EnsemblMetazoa" id="GPAI001573-PA"/>
    </source>
</evidence>
<accession>A0A1A9Z2B0</accession>
<keyword evidence="2" id="KW-1185">Reference proteome</keyword>
<dbReference type="AlphaFoldDB" id="A0A1A9Z2B0"/>
<dbReference type="Proteomes" id="UP000092445">
    <property type="component" value="Unassembled WGS sequence"/>
</dbReference>
<proteinExistence type="predicted"/>
<dbReference type="EnsemblMetazoa" id="GPAI001573-RA">
    <property type="protein sequence ID" value="GPAI001573-PA"/>
    <property type="gene ID" value="GPAI001573"/>
</dbReference>